<dbReference type="Proteomes" id="UP000027361">
    <property type="component" value="Unassembled WGS sequence"/>
</dbReference>
<accession>A0A066VZ29</accession>
<dbReference type="InterPro" id="IPR024655">
    <property type="entry name" value="Asl1_glyco_hydro_catalytic"/>
</dbReference>
<organism evidence="3 4">
    <name type="scientific">Tilletiaria anomala (strain ATCC 24038 / CBS 436.72 / UBC 951)</name>
    <dbReference type="NCBI Taxonomy" id="1037660"/>
    <lineage>
        <taxon>Eukaryota</taxon>
        <taxon>Fungi</taxon>
        <taxon>Dikarya</taxon>
        <taxon>Basidiomycota</taxon>
        <taxon>Ustilaginomycotina</taxon>
        <taxon>Exobasidiomycetes</taxon>
        <taxon>Georgefischeriales</taxon>
        <taxon>Tilletiariaceae</taxon>
        <taxon>Tilletiaria</taxon>
    </lineage>
</organism>
<dbReference type="RefSeq" id="XP_013242495.1">
    <property type="nucleotide sequence ID" value="XM_013387041.1"/>
</dbReference>
<dbReference type="GO" id="GO:0009277">
    <property type="term" value="C:fungal-type cell wall"/>
    <property type="evidence" value="ECO:0007669"/>
    <property type="project" value="TreeGrafter"/>
</dbReference>
<dbReference type="SUPFAM" id="SSF51445">
    <property type="entry name" value="(Trans)glycosidases"/>
    <property type="match status" value="1"/>
</dbReference>
<keyword evidence="3" id="KW-0378">Hydrolase</keyword>
<dbReference type="Gene3D" id="3.20.20.80">
    <property type="entry name" value="Glycosidases"/>
    <property type="match status" value="1"/>
</dbReference>
<feature type="chain" id="PRO_5001633376" evidence="1">
    <location>
        <begin position="19"/>
        <end position="357"/>
    </location>
</feature>
<dbReference type="EMBL" id="JMSN01000058">
    <property type="protein sequence ID" value="KDN43780.1"/>
    <property type="molecule type" value="Genomic_DNA"/>
</dbReference>
<feature type="signal peptide" evidence="1">
    <location>
        <begin position="1"/>
        <end position="18"/>
    </location>
</feature>
<evidence type="ECO:0000256" key="1">
    <source>
        <dbReference type="SAM" id="SignalP"/>
    </source>
</evidence>
<comment type="caution">
    <text evidence="3">The sequence shown here is derived from an EMBL/GenBank/DDBJ whole genome shotgun (WGS) entry which is preliminary data.</text>
</comment>
<protein>
    <submittedName>
        <fullName evidence="3">Glycoside hydrolase family 128 protein</fullName>
    </submittedName>
</protein>
<dbReference type="GO" id="GO:0016787">
    <property type="term" value="F:hydrolase activity"/>
    <property type="evidence" value="ECO:0007669"/>
    <property type="project" value="UniProtKB-KW"/>
</dbReference>
<dbReference type="PANTHER" id="PTHR34154">
    <property type="entry name" value="ALKALI-SENSITIVE LINKAGE PROTEIN 1"/>
    <property type="match status" value="1"/>
</dbReference>
<keyword evidence="1" id="KW-0732">Signal</keyword>
<dbReference type="OrthoDB" id="5959761at2759"/>
<dbReference type="InterPro" id="IPR053183">
    <property type="entry name" value="ASL1"/>
</dbReference>
<evidence type="ECO:0000313" key="4">
    <source>
        <dbReference type="Proteomes" id="UP000027361"/>
    </source>
</evidence>
<sequence length="357" mass="39223">MQLQALILAAFVASTAFAASDASNDALSGVKRMHRHHGMSLECRKDTSNKNSTRLASDSNSGDCMNFRTVKRAKSVKSSTSQSHAGSKLGIATADYGIDFSKFTSSKKVSWMYDWQATPNGQTPSKGLKKIPDGVCYFPMLWGTKNVKAGNGAQRYSDFKKYIVNNPNSPLLKKCPDGSPRKIMMFNEVDLATQGGMTVSEACAIGRQYFLPLKQNHGVEIIGPSSILGNSWYKRFRSQCPDVFKAIDYDSVHDYQTDPQTTIWTFEAWHAEFGKPLAITEYGAYDYNHGGGAPSKAKAQKYVQGVMEWAESTDYVKFVAPYAVLTHTNIGKVNALATSSGQPTKLWNIVLNAVKSS</sequence>
<dbReference type="HOGENOM" id="CLU_040908_0_1_1"/>
<dbReference type="PANTHER" id="PTHR34154:SF3">
    <property type="entry name" value="ALKALI-SENSITIVE LINKAGE PROTEIN 1"/>
    <property type="match status" value="1"/>
</dbReference>
<dbReference type="AlphaFoldDB" id="A0A066VZ29"/>
<name>A0A066VZ29_TILAU</name>
<keyword evidence="4" id="KW-1185">Reference proteome</keyword>
<dbReference type="InParanoid" id="A0A066VZ29"/>
<dbReference type="GeneID" id="25266576"/>
<gene>
    <name evidence="3" type="ORF">K437DRAFT_274803</name>
</gene>
<dbReference type="GO" id="GO:0071966">
    <property type="term" value="P:fungal-type cell wall polysaccharide metabolic process"/>
    <property type="evidence" value="ECO:0007669"/>
    <property type="project" value="TreeGrafter"/>
</dbReference>
<dbReference type="OMA" id="FTHNALH"/>
<dbReference type="STRING" id="1037660.A0A066VZ29"/>
<reference evidence="3 4" key="1">
    <citation type="submission" date="2014-05" db="EMBL/GenBank/DDBJ databases">
        <title>Draft genome sequence of a rare smut relative, Tilletiaria anomala UBC 951.</title>
        <authorList>
            <consortium name="DOE Joint Genome Institute"/>
            <person name="Toome M."/>
            <person name="Kuo A."/>
            <person name="Henrissat B."/>
            <person name="Lipzen A."/>
            <person name="Tritt A."/>
            <person name="Yoshinaga Y."/>
            <person name="Zane M."/>
            <person name="Barry K."/>
            <person name="Grigoriev I.V."/>
            <person name="Spatafora J.W."/>
            <person name="Aimea M.C."/>
        </authorList>
    </citation>
    <scope>NUCLEOTIDE SEQUENCE [LARGE SCALE GENOMIC DNA]</scope>
    <source>
        <strain evidence="3 4">UBC 951</strain>
    </source>
</reference>
<evidence type="ECO:0000313" key="3">
    <source>
        <dbReference type="EMBL" id="KDN43780.1"/>
    </source>
</evidence>
<evidence type="ECO:0000259" key="2">
    <source>
        <dbReference type="Pfam" id="PF11790"/>
    </source>
</evidence>
<feature type="domain" description="Asl1-like glycosyl hydrolase catalytic" evidence="2">
    <location>
        <begin position="103"/>
        <end position="346"/>
    </location>
</feature>
<proteinExistence type="predicted"/>
<dbReference type="InterPro" id="IPR017853">
    <property type="entry name" value="GH"/>
</dbReference>
<dbReference type="Pfam" id="PF11790">
    <property type="entry name" value="Glyco_hydro_cc"/>
    <property type="match status" value="1"/>
</dbReference>